<feature type="transmembrane region" description="Helical" evidence="1">
    <location>
        <begin position="81"/>
        <end position="103"/>
    </location>
</feature>
<reference evidence="3 4" key="1">
    <citation type="journal article" name="Sci. Rep.">
        <title>Telomere-to-telomere assembled and centromere annotated genomes of the two main subspecies of the button mushroom Agaricus bisporus reveal especially polymorphic chromosome ends.</title>
        <authorList>
            <person name="Sonnenberg A.S.M."/>
            <person name="Sedaghat-Telgerd N."/>
            <person name="Lavrijssen B."/>
            <person name="Ohm R.A."/>
            <person name="Hendrickx P.M."/>
            <person name="Scholtmeijer K."/>
            <person name="Baars J.J.P."/>
            <person name="van Peer A."/>
        </authorList>
    </citation>
    <scope>NUCLEOTIDE SEQUENCE [LARGE SCALE GENOMIC DNA]</scope>
    <source>
        <strain evidence="3 4">H119_p4</strain>
    </source>
</reference>
<name>A0A8H7C2I8_AGABI</name>
<evidence type="ECO:0000256" key="1">
    <source>
        <dbReference type="SAM" id="Phobius"/>
    </source>
</evidence>
<evidence type="ECO:0000313" key="3">
    <source>
        <dbReference type="EMBL" id="KAF7760848.1"/>
    </source>
</evidence>
<sequence length="322" mass="36598">MVPGYQRLVPSTLVACATLLVYDHLCTLDQEVAHVWSNPLSGGSILFMLNRYLPYVDTFMSLNLQVLSLNDPQSCLKQNTVLTWFIVFGIILSETILILRTVALWGRRRIIIIILCCSSGLTFIPAIVITELEIRSLEYIPSLLPHLPGCRLGRASPIIIFSYILLALSETTVGILTAIQAYRSLRFSHSPWVKQMYKDGLLYYVYVLALSIANVLVAALAPRYLANWLASPQRVIHSVLCNRVLLQILRQRTGTLTNRLPVVSPDQDQRRPIPMFTSFIENEEMDTNITIACMLHHIRRRNPGYPCRRNVVLKTFASNQRF</sequence>
<evidence type="ECO:0000259" key="2">
    <source>
        <dbReference type="Pfam" id="PF20151"/>
    </source>
</evidence>
<dbReference type="AlphaFoldDB" id="A0A8H7C2I8"/>
<dbReference type="Proteomes" id="UP000629468">
    <property type="component" value="Unassembled WGS sequence"/>
</dbReference>
<feature type="domain" description="DUF6533" evidence="2">
    <location>
        <begin position="13"/>
        <end position="54"/>
    </location>
</feature>
<comment type="caution">
    <text evidence="3">The sequence shown here is derived from an EMBL/GenBank/DDBJ whole genome shotgun (WGS) entry which is preliminary data.</text>
</comment>
<keyword evidence="1" id="KW-1133">Transmembrane helix</keyword>
<dbReference type="Pfam" id="PF20151">
    <property type="entry name" value="DUF6533"/>
    <property type="match status" value="1"/>
</dbReference>
<accession>A0A8H7C2I8</accession>
<dbReference type="EMBL" id="JABXXO010000014">
    <property type="protein sequence ID" value="KAF7760848.1"/>
    <property type="molecule type" value="Genomic_DNA"/>
</dbReference>
<feature type="transmembrane region" description="Helical" evidence="1">
    <location>
        <begin position="158"/>
        <end position="182"/>
    </location>
</feature>
<dbReference type="InterPro" id="IPR045340">
    <property type="entry name" value="DUF6533"/>
</dbReference>
<feature type="transmembrane region" description="Helical" evidence="1">
    <location>
        <begin position="203"/>
        <end position="225"/>
    </location>
</feature>
<protein>
    <recommendedName>
        <fullName evidence="2">DUF6533 domain-containing protein</fullName>
    </recommendedName>
</protein>
<keyword evidence="1" id="KW-0472">Membrane</keyword>
<evidence type="ECO:0000313" key="4">
    <source>
        <dbReference type="Proteomes" id="UP000629468"/>
    </source>
</evidence>
<proteinExistence type="predicted"/>
<gene>
    <name evidence="3" type="ORF">Agabi119p4_10257</name>
</gene>
<feature type="transmembrane region" description="Helical" evidence="1">
    <location>
        <begin position="110"/>
        <end position="129"/>
    </location>
</feature>
<keyword evidence="1" id="KW-0812">Transmembrane</keyword>
<organism evidence="3 4">
    <name type="scientific">Agaricus bisporus var. burnettii</name>
    <dbReference type="NCBI Taxonomy" id="192524"/>
    <lineage>
        <taxon>Eukaryota</taxon>
        <taxon>Fungi</taxon>
        <taxon>Dikarya</taxon>
        <taxon>Basidiomycota</taxon>
        <taxon>Agaricomycotina</taxon>
        <taxon>Agaricomycetes</taxon>
        <taxon>Agaricomycetidae</taxon>
        <taxon>Agaricales</taxon>
        <taxon>Agaricineae</taxon>
        <taxon>Agaricaceae</taxon>
        <taxon>Agaricus</taxon>
    </lineage>
</organism>